<name>A0A955LAL2_9BACT</name>
<dbReference type="EMBL" id="JAGQLF010000066">
    <property type="protein sequence ID" value="MCA9387212.1"/>
    <property type="molecule type" value="Genomic_DNA"/>
</dbReference>
<protein>
    <submittedName>
        <fullName evidence="1">Uncharacterized protein</fullName>
    </submittedName>
</protein>
<evidence type="ECO:0000313" key="2">
    <source>
        <dbReference type="Proteomes" id="UP000714915"/>
    </source>
</evidence>
<comment type="caution">
    <text evidence="1">The sequence shown here is derived from an EMBL/GenBank/DDBJ whole genome shotgun (WGS) entry which is preliminary data.</text>
</comment>
<reference evidence="1" key="2">
    <citation type="journal article" date="2021" name="Microbiome">
        <title>Successional dynamics and alternative stable states in a saline activated sludge microbial community over 9 years.</title>
        <authorList>
            <person name="Wang Y."/>
            <person name="Ye J."/>
            <person name="Ju F."/>
            <person name="Liu L."/>
            <person name="Boyd J.A."/>
            <person name="Deng Y."/>
            <person name="Parks D.H."/>
            <person name="Jiang X."/>
            <person name="Yin X."/>
            <person name="Woodcroft B.J."/>
            <person name="Tyson G.W."/>
            <person name="Hugenholtz P."/>
            <person name="Polz M.F."/>
            <person name="Zhang T."/>
        </authorList>
    </citation>
    <scope>NUCLEOTIDE SEQUENCE</scope>
    <source>
        <strain evidence="1">HKST-UBA09</strain>
    </source>
</reference>
<sequence length="126" mass="14200">MADFTSDHYSSNTVQDLEQLSNNDTSLNYNLGITGEELLLAIIKANPSVSGKGEDFDINSINLSKIDRSYASWLNDEASKLSKMTKNEQKNRINNLLLGLAQPSENRILVQLKRQFFLSRKSGFEQ</sequence>
<organism evidence="1 2">
    <name type="scientific">Candidatus Dojkabacteria bacterium</name>
    <dbReference type="NCBI Taxonomy" id="2099670"/>
    <lineage>
        <taxon>Bacteria</taxon>
        <taxon>Candidatus Dojkabacteria</taxon>
    </lineage>
</organism>
<reference evidence="1" key="1">
    <citation type="submission" date="2020-04" db="EMBL/GenBank/DDBJ databases">
        <authorList>
            <person name="Zhang T."/>
        </authorList>
    </citation>
    <scope>NUCLEOTIDE SEQUENCE</scope>
    <source>
        <strain evidence="1">HKST-UBA09</strain>
    </source>
</reference>
<evidence type="ECO:0000313" key="1">
    <source>
        <dbReference type="EMBL" id="MCA9387212.1"/>
    </source>
</evidence>
<gene>
    <name evidence="1" type="ORF">KC669_04225</name>
</gene>
<accession>A0A955LAL2</accession>
<dbReference type="AlphaFoldDB" id="A0A955LAL2"/>
<proteinExistence type="predicted"/>
<dbReference type="Proteomes" id="UP000714915">
    <property type="component" value="Unassembled WGS sequence"/>
</dbReference>